<organism evidence="6 7">
    <name type="scientific">Secundilactobacillus folii</name>
    <dbReference type="NCBI Taxonomy" id="2678357"/>
    <lineage>
        <taxon>Bacteria</taxon>
        <taxon>Bacillati</taxon>
        <taxon>Bacillota</taxon>
        <taxon>Bacilli</taxon>
        <taxon>Lactobacillales</taxon>
        <taxon>Lactobacillaceae</taxon>
        <taxon>Secundilactobacillus</taxon>
    </lineage>
</organism>
<evidence type="ECO:0000256" key="4">
    <source>
        <dbReference type="ARBA" id="ARBA00023163"/>
    </source>
</evidence>
<dbReference type="Proteomes" id="UP000466388">
    <property type="component" value="Unassembled WGS sequence"/>
</dbReference>
<dbReference type="RefSeq" id="WP_155431363.1">
    <property type="nucleotide sequence ID" value="NZ_WNJO01000005.1"/>
</dbReference>
<dbReference type="InterPro" id="IPR047057">
    <property type="entry name" value="MerR_fam"/>
</dbReference>
<comment type="caution">
    <text evidence="6">The sequence shown here is derived from an EMBL/GenBank/DDBJ whole genome shotgun (WGS) entry which is preliminary data.</text>
</comment>
<dbReference type="AlphaFoldDB" id="A0A7X2XUT7"/>
<keyword evidence="2" id="KW-0805">Transcription regulation</keyword>
<dbReference type="InterPro" id="IPR009061">
    <property type="entry name" value="DNA-bd_dom_put_sf"/>
</dbReference>
<evidence type="ECO:0000256" key="2">
    <source>
        <dbReference type="ARBA" id="ARBA00023015"/>
    </source>
</evidence>
<evidence type="ECO:0000313" key="7">
    <source>
        <dbReference type="Proteomes" id="UP000466388"/>
    </source>
</evidence>
<dbReference type="Gene3D" id="1.10.1660.10">
    <property type="match status" value="1"/>
</dbReference>
<evidence type="ECO:0000256" key="1">
    <source>
        <dbReference type="ARBA" id="ARBA00022491"/>
    </source>
</evidence>
<keyword evidence="7" id="KW-1185">Reference proteome</keyword>
<evidence type="ECO:0000259" key="5">
    <source>
        <dbReference type="PROSITE" id="PS50937"/>
    </source>
</evidence>
<keyword evidence="3" id="KW-0238">DNA-binding</keyword>
<dbReference type="CDD" id="cd01105">
    <property type="entry name" value="HTH_GlnR-like"/>
    <property type="match status" value="1"/>
</dbReference>
<dbReference type="SMART" id="SM00422">
    <property type="entry name" value="HTH_MERR"/>
    <property type="match status" value="1"/>
</dbReference>
<dbReference type="InterPro" id="IPR000551">
    <property type="entry name" value="MerR-type_HTH_dom"/>
</dbReference>
<dbReference type="SUPFAM" id="SSF46955">
    <property type="entry name" value="Putative DNA-binding domain"/>
    <property type="match status" value="1"/>
</dbReference>
<dbReference type="PANTHER" id="PTHR30204:SF69">
    <property type="entry name" value="MERR-FAMILY TRANSCRIPTIONAL REGULATOR"/>
    <property type="match status" value="1"/>
</dbReference>
<proteinExistence type="predicted"/>
<evidence type="ECO:0000256" key="3">
    <source>
        <dbReference type="ARBA" id="ARBA00023125"/>
    </source>
</evidence>
<gene>
    <name evidence="6" type="ORF">GM612_05405</name>
</gene>
<name>A0A7X2XUT7_9LACO</name>
<dbReference type="Pfam" id="PF13411">
    <property type="entry name" value="MerR_1"/>
    <property type="match status" value="1"/>
</dbReference>
<dbReference type="GO" id="GO:0003677">
    <property type="term" value="F:DNA binding"/>
    <property type="evidence" value="ECO:0007669"/>
    <property type="project" value="UniProtKB-KW"/>
</dbReference>
<dbReference type="PROSITE" id="PS50937">
    <property type="entry name" value="HTH_MERR_2"/>
    <property type="match status" value="1"/>
</dbReference>
<sequence length="150" mass="17791">MSEKNNRIPNLISFDKLVFRIGELSRMTEVSSRQLRYWEQRGYISAMTRNDQNKARVYDFHTFIEVRIIKRLLDEGYRLPAAVERMRNIDSEMVLARHFFQEAFQGVEIIDGKAMLNLGNFDDEQTQTLYGLYEDGKVRYQVRNNDEPTV</sequence>
<evidence type="ECO:0000313" key="6">
    <source>
        <dbReference type="EMBL" id="MTV82088.1"/>
    </source>
</evidence>
<keyword evidence="4" id="KW-0804">Transcription</keyword>
<dbReference type="EMBL" id="WNJO01000005">
    <property type="protein sequence ID" value="MTV82088.1"/>
    <property type="molecule type" value="Genomic_DNA"/>
</dbReference>
<reference evidence="6 7" key="1">
    <citation type="submission" date="2019-11" db="EMBL/GenBank/DDBJ databases">
        <title>Lactobacillus sp. nov. CRM56-3, isolated from fermented tea leaves.</title>
        <authorList>
            <person name="Phuengjayaem S."/>
            <person name="Tanasupawat S."/>
        </authorList>
    </citation>
    <scope>NUCLEOTIDE SEQUENCE [LARGE SCALE GENOMIC DNA]</scope>
    <source>
        <strain evidence="6 7">CRM56-3</strain>
    </source>
</reference>
<protein>
    <submittedName>
        <fullName evidence="6">MerR family transcriptional regulator</fullName>
    </submittedName>
</protein>
<dbReference type="GO" id="GO:0003700">
    <property type="term" value="F:DNA-binding transcription factor activity"/>
    <property type="evidence" value="ECO:0007669"/>
    <property type="project" value="InterPro"/>
</dbReference>
<keyword evidence="1" id="KW-0678">Repressor</keyword>
<feature type="domain" description="HTH merR-type" evidence="5">
    <location>
        <begin position="18"/>
        <end position="88"/>
    </location>
</feature>
<accession>A0A7X2XUT7</accession>
<dbReference type="PANTHER" id="PTHR30204">
    <property type="entry name" value="REDOX-CYCLING DRUG-SENSING TRANSCRIPTIONAL ACTIVATOR SOXR"/>
    <property type="match status" value="1"/>
</dbReference>